<reference evidence="6" key="1">
    <citation type="submission" date="2023-10" db="EMBL/GenBank/DDBJ databases">
        <title>Genome assembly of Pristionchus species.</title>
        <authorList>
            <person name="Yoshida K."/>
            <person name="Sommer R.J."/>
        </authorList>
    </citation>
    <scope>NUCLEOTIDE SEQUENCE</scope>
    <source>
        <strain evidence="6">RS0144</strain>
    </source>
</reference>
<evidence type="ECO:0008006" key="8">
    <source>
        <dbReference type="Google" id="ProtNLM"/>
    </source>
</evidence>
<feature type="transmembrane region" description="Helical" evidence="5">
    <location>
        <begin position="184"/>
        <end position="206"/>
    </location>
</feature>
<feature type="transmembrane region" description="Helical" evidence="5">
    <location>
        <begin position="75"/>
        <end position="108"/>
    </location>
</feature>
<dbReference type="EMBL" id="BTSX01000004">
    <property type="protein sequence ID" value="GMS94743.1"/>
    <property type="molecule type" value="Genomic_DNA"/>
</dbReference>
<comment type="caution">
    <text evidence="6">The sequence shown here is derived from an EMBL/GenBank/DDBJ whole genome shotgun (WGS) entry which is preliminary data.</text>
</comment>
<dbReference type="AlphaFoldDB" id="A0AAV5TKJ4"/>
<evidence type="ECO:0000313" key="7">
    <source>
        <dbReference type="Proteomes" id="UP001432027"/>
    </source>
</evidence>
<feature type="transmembrane region" description="Helical" evidence="5">
    <location>
        <begin position="128"/>
        <end position="147"/>
    </location>
</feature>
<organism evidence="6 7">
    <name type="scientific">Pristionchus entomophagus</name>
    <dbReference type="NCBI Taxonomy" id="358040"/>
    <lineage>
        <taxon>Eukaryota</taxon>
        <taxon>Metazoa</taxon>
        <taxon>Ecdysozoa</taxon>
        <taxon>Nematoda</taxon>
        <taxon>Chromadorea</taxon>
        <taxon>Rhabditida</taxon>
        <taxon>Rhabditina</taxon>
        <taxon>Diplogasteromorpha</taxon>
        <taxon>Diplogasteroidea</taxon>
        <taxon>Neodiplogasteridae</taxon>
        <taxon>Pristionchus</taxon>
    </lineage>
</organism>
<comment type="subcellular location">
    <subcellularLocation>
        <location evidence="1">Membrane</location>
        <topology evidence="1">Multi-pass membrane protein</topology>
    </subcellularLocation>
</comment>
<dbReference type="InterPro" id="IPR053286">
    <property type="entry name" value="Nematode_rcpt-like_srab"/>
</dbReference>
<gene>
    <name evidence="6" type="ORF">PENTCL1PPCAC_16918</name>
</gene>
<sequence length="269" mass="31265">KLVLALVAVPLLWAIRSYEKNVHDYIVSSGEHFLRRFPQNFAYYGTVASMFRMAIERNTASRNYRTYETSRKNVIYFWAHVITTHLQIEIVHFQIVVLVMCAFCAYRGYDFNSSFSVSTAVPEGGELYYQLIGLALIVMEFITLFVIEHLFKLNITRLQQTGFSLTEKYQNAENVRMLELLRPLARFHGGTTCISTALFLVLGQQMQNKPSYPIFEEGINLLQLQGIFMPIIFLLHERKERDRSIIQLKNNSSRSDDYVSRHNIEITRG</sequence>
<keyword evidence="3 5" id="KW-1133">Transmembrane helix</keyword>
<evidence type="ECO:0000256" key="2">
    <source>
        <dbReference type="ARBA" id="ARBA00022692"/>
    </source>
</evidence>
<name>A0AAV5TKJ4_9BILA</name>
<evidence type="ECO:0000256" key="4">
    <source>
        <dbReference type="ARBA" id="ARBA00023136"/>
    </source>
</evidence>
<protein>
    <recommendedName>
        <fullName evidence="8">G protein-coupled receptor</fullName>
    </recommendedName>
</protein>
<evidence type="ECO:0000256" key="1">
    <source>
        <dbReference type="ARBA" id="ARBA00004141"/>
    </source>
</evidence>
<proteinExistence type="predicted"/>
<dbReference type="PANTHER" id="PTHR46561:SF11">
    <property type="entry name" value="SERPENTINE RECEPTOR CLASS ALPHA_BETA-14"/>
    <property type="match status" value="1"/>
</dbReference>
<dbReference type="Proteomes" id="UP001432027">
    <property type="component" value="Unassembled WGS sequence"/>
</dbReference>
<evidence type="ECO:0000313" key="6">
    <source>
        <dbReference type="EMBL" id="GMS94743.1"/>
    </source>
</evidence>
<keyword evidence="2 5" id="KW-0812">Transmembrane</keyword>
<dbReference type="GO" id="GO:0016020">
    <property type="term" value="C:membrane"/>
    <property type="evidence" value="ECO:0007669"/>
    <property type="project" value="UniProtKB-SubCell"/>
</dbReference>
<evidence type="ECO:0000256" key="5">
    <source>
        <dbReference type="SAM" id="Phobius"/>
    </source>
</evidence>
<evidence type="ECO:0000256" key="3">
    <source>
        <dbReference type="ARBA" id="ARBA00022989"/>
    </source>
</evidence>
<dbReference type="PANTHER" id="PTHR46561">
    <property type="entry name" value="SERPENTINE RECEPTOR, CLASS AB (CLASS A-LIKE)-RELATED"/>
    <property type="match status" value="1"/>
</dbReference>
<accession>A0AAV5TKJ4</accession>
<keyword evidence="4 5" id="KW-0472">Membrane</keyword>
<dbReference type="Pfam" id="PF10292">
    <property type="entry name" value="7TM_GPCR_Srab"/>
    <property type="match status" value="1"/>
</dbReference>
<feature type="non-terminal residue" evidence="6">
    <location>
        <position position="269"/>
    </location>
</feature>
<feature type="transmembrane region" description="Helical" evidence="5">
    <location>
        <begin position="218"/>
        <end position="235"/>
    </location>
</feature>
<keyword evidence="7" id="KW-1185">Reference proteome</keyword>
<dbReference type="InterPro" id="IPR019408">
    <property type="entry name" value="7TM_GPCR_serpentine_rcpt_Srab"/>
</dbReference>
<feature type="non-terminal residue" evidence="6">
    <location>
        <position position="1"/>
    </location>
</feature>